<keyword evidence="3" id="KW-0274">FAD</keyword>
<dbReference type="InterPro" id="IPR017927">
    <property type="entry name" value="FAD-bd_FR_type"/>
</dbReference>
<dbReference type="InterPro" id="IPR039261">
    <property type="entry name" value="FNR_nucleotide-bd"/>
</dbReference>
<dbReference type="PRINTS" id="PR00371">
    <property type="entry name" value="FPNCR"/>
</dbReference>
<comment type="caution">
    <text evidence="7">The sequence shown here is derived from an EMBL/GenBank/DDBJ whole genome shotgun (WGS) entry which is preliminary data.</text>
</comment>
<evidence type="ECO:0000259" key="6">
    <source>
        <dbReference type="PROSITE" id="PS51384"/>
    </source>
</evidence>
<dbReference type="CDD" id="cd00207">
    <property type="entry name" value="fer2"/>
    <property type="match status" value="1"/>
</dbReference>
<dbReference type="EMBL" id="JAFBEE010000007">
    <property type="protein sequence ID" value="MBM7614894.1"/>
    <property type="molecule type" value="Genomic_DNA"/>
</dbReference>
<dbReference type="EC" id="1.6.5.-" evidence="7"/>
<dbReference type="InterPro" id="IPR036010">
    <property type="entry name" value="2Fe-2S_ferredoxin-like_sf"/>
</dbReference>
<dbReference type="RefSeq" id="WP_204401541.1">
    <property type="nucleotide sequence ID" value="NZ_JAFBEE010000007.1"/>
</dbReference>
<dbReference type="Proteomes" id="UP001314796">
    <property type="component" value="Unassembled WGS sequence"/>
</dbReference>
<dbReference type="SUPFAM" id="SSF54292">
    <property type="entry name" value="2Fe-2S ferredoxin-like"/>
    <property type="match status" value="1"/>
</dbReference>
<dbReference type="InterPro" id="IPR017938">
    <property type="entry name" value="Riboflavin_synthase-like_b-brl"/>
</dbReference>
<dbReference type="PROSITE" id="PS51085">
    <property type="entry name" value="2FE2S_FER_2"/>
    <property type="match status" value="1"/>
</dbReference>
<evidence type="ECO:0000313" key="8">
    <source>
        <dbReference type="Proteomes" id="UP001314796"/>
    </source>
</evidence>
<dbReference type="PROSITE" id="PS51384">
    <property type="entry name" value="FAD_FR"/>
    <property type="match status" value="1"/>
</dbReference>
<dbReference type="Gene3D" id="3.10.20.30">
    <property type="match status" value="1"/>
</dbReference>
<feature type="domain" description="FAD-binding FR-type" evidence="6">
    <location>
        <begin position="128"/>
        <end position="236"/>
    </location>
</feature>
<sequence length="369" mass="40980">MSTILITIGVITGITTLLALLLTFADAFIADYGIKKILINKNKELEIEGGNTLLSTLVNEKIFIPSACGGKGSCGYCKCKVNSGGGPVLATELPYLSKGDKENNIRLSCQIKVKEDMEIEIPEELFNVKAYKGVVEEIVDITDKIKFVRFKITSNDPSTIDFNAGQYIQLTAPPYPSSPEEVYRAYSIASATKDKNHINLLIGYVEDGLLTTYVHQHLNQGSSVNFTGPYGDFYLQDTDAEIVLVAVGTGMAPILSILYELIDQKSQRKATFFFGARTKSDLFMLEEMDIFERELPNFKFIPTLSRPNAEEEWTGEVGRVNNSIEKILEYSDAPREAYLCGSAPMIDSTVDSLLAKGIREDKIYFDKFD</sequence>
<dbReference type="GO" id="GO:0016491">
    <property type="term" value="F:oxidoreductase activity"/>
    <property type="evidence" value="ECO:0007669"/>
    <property type="project" value="UniProtKB-KW"/>
</dbReference>
<protein>
    <submittedName>
        <fullName evidence="7">Na+-transporting NADH:ubiquinone oxidoreductase subunit F</fullName>
        <ecNumber evidence="7">1.6.5.-</ecNumber>
    </submittedName>
</protein>
<accession>A0ABS2NPM0</accession>
<dbReference type="InterPro" id="IPR001709">
    <property type="entry name" value="Flavoprot_Pyr_Nucl_cyt_Rdtase"/>
</dbReference>
<dbReference type="InterPro" id="IPR008333">
    <property type="entry name" value="Cbr1-like_FAD-bd_dom"/>
</dbReference>
<dbReference type="Pfam" id="PF00111">
    <property type="entry name" value="Fer2"/>
    <property type="match status" value="1"/>
</dbReference>
<evidence type="ECO:0000259" key="5">
    <source>
        <dbReference type="PROSITE" id="PS51085"/>
    </source>
</evidence>
<feature type="domain" description="2Fe-2S ferredoxin-type" evidence="5">
    <location>
        <begin position="35"/>
        <end position="125"/>
    </location>
</feature>
<keyword evidence="4" id="KW-0408">Iron</keyword>
<evidence type="ECO:0000256" key="3">
    <source>
        <dbReference type="ARBA" id="ARBA00022827"/>
    </source>
</evidence>
<dbReference type="InterPro" id="IPR001041">
    <property type="entry name" value="2Fe-2S_ferredoxin-type"/>
</dbReference>
<dbReference type="SUPFAM" id="SSF63380">
    <property type="entry name" value="Riboflavin synthase domain-like"/>
    <property type="match status" value="1"/>
</dbReference>
<dbReference type="PRINTS" id="PR00410">
    <property type="entry name" value="PHEHYDRXLASE"/>
</dbReference>
<dbReference type="PANTHER" id="PTHR43644:SF1">
    <property type="entry name" value="NAD(P)H-FLAVIN REDUCTASE"/>
    <property type="match status" value="1"/>
</dbReference>
<evidence type="ECO:0000256" key="4">
    <source>
        <dbReference type="ARBA" id="ARBA00023004"/>
    </source>
</evidence>
<dbReference type="Gene3D" id="3.40.50.80">
    <property type="entry name" value="Nucleotide-binding domain of ferredoxin-NADP reductase (FNR) module"/>
    <property type="match status" value="1"/>
</dbReference>
<keyword evidence="8" id="KW-1185">Reference proteome</keyword>
<name>A0ABS2NPM0_9FIRM</name>
<keyword evidence="7" id="KW-0560">Oxidoreductase</keyword>
<evidence type="ECO:0000256" key="1">
    <source>
        <dbReference type="ARBA" id="ARBA00022448"/>
    </source>
</evidence>
<evidence type="ECO:0000313" key="7">
    <source>
        <dbReference type="EMBL" id="MBM7614894.1"/>
    </source>
</evidence>
<dbReference type="Pfam" id="PF00970">
    <property type="entry name" value="FAD_binding_6"/>
    <property type="match status" value="1"/>
</dbReference>
<dbReference type="InterPro" id="IPR012675">
    <property type="entry name" value="Beta-grasp_dom_sf"/>
</dbReference>
<dbReference type="Gene3D" id="2.40.30.10">
    <property type="entry name" value="Translation factors"/>
    <property type="match status" value="1"/>
</dbReference>
<keyword evidence="2" id="KW-0285">Flavoprotein</keyword>
<dbReference type="InterPro" id="IPR001433">
    <property type="entry name" value="OxRdtase_FAD/NAD-bd"/>
</dbReference>
<dbReference type="Pfam" id="PF00175">
    <property type="entry name" value="NAD_binding_1"/>
    <property type="match status" value="1"/>
</dbReference>
<reference evidence="7 8" key="1">
    <citation type="submission" date="2021-01" db="EMBL/GenBank/DDBJ databases">
        <title>Genomic Encyclopedia of Type Strains, Phase IV (KMG-IV): sequencing the most valuable type-strain genomes for metagenomic binning, comparative biology and taxonomic classification.</title>
        <authorList>
            <person name="Goeker M."/>
        </authorList>
    </citation>
    <scope>NUCLEOTIDE SEQUENCE [LARGE SCALE GENOMIC DNA]</scope>
    <source>
        <strain evidence="7 8">DSM 25890</strain>
    </source>
</reference>
<proteinExistence type="predicted"/>
<keyword evidence="1" id="KW-0813">Transport</keyword>
<dbReference type="SUPFAM" id="SSF52343">
    <property type="entry name" value="Ferredoxin reductase-like, C-terminal NADP-linked domain"/>
    <property type="match status" value="1"/>
</dbReference>
<evidence type="ECO:0000256" key="2">
    <source>
        <dbReference type="ARBA" id="ARBA00022630"/>
    </source>
</evidence>
<gene>
    <name evidence="7" type="ORF">JOC73_001413</name>
</gene>
<organism evidence="7 8">
    <name type="scientific">Alkaliphilus hydrothermalis</name>
    <dbReference type="NCBI Taxonomy" id="1482730"/>
    <lineage>
        <taxon>Bacteria</taxon>
        <taxon>Bacillati</taxon>
        <taxon>Bacillota</taxon>
        <taxon>Clostridia</taxon>
        <taxon>Peptostreptococcales</taxon>
        <taxon>Natronincolaceae</taxon>
        <taxon>Alkaliphilus</taxon>
    </lineage>
</organism>
<dbReference type="PANTHER" id="PTHR43644">
    <property type="entry name" value="NA(+)-TRANSLOCATING NADH-QUINONE REDUCTASE SUBUNIT"/>
    <property type="match status" value="1"/>
</dbReference>